<reference evidence="3 4" key="1">
    <citation type="submission" date="2015-07" db="EMBL/GenBank/DDBJ databases">
        <title>A draft genome sequence of Mycobacterium wolinskyi.</title>
        <authorList>
            <person name="de Man T.J."/>
            <person name="Perry K.A."/>
            <person name="Coulliette A.D."/>
            <person name="Jensen B."/>
            <person name="Toney N.C."/>
            <person name="Limbago B.M."/>
            <person name="Noble-Wang J."/>
        </authorList>
    </citation>
    <scope>NUCLEOTIDE SEQUENCE [LARGE SCALE GENOMIC DNA]</scope>
    <source>
        <strain evidence="3 4">CDC_01</strain>
    </source>
</reference>
<organism evidence="3 4">
    <name type="scientific">Mycolicibacterium wolinskyi</name>
    <dbReference type="NCBI Taxonomy" id="59750"/>
    <lineage>
        <taxon>Bacteria</taxon>
        <taxon>Bacillati</taxon>
        <taxon>Actinomycetota</taxon>
        <taxon>Actinomycetes</taxon>
        <taxon>Mycobacteriales</taxon>
        <taxon>Mycobacteriaceae</taxon>
        <taxon>Mycolicibacterium</taxon>
    </lineage>
</organism>
<feature type="domain" description="UspA" evidence="2">
    <location>
        <begin position="2"/>
        <end position="136"/>
    </location>
</feature>
<evidence type="ECO:0000313" key="4">
    <source>
        <dbReference type="Proteomes" id="UP000070612"/>
    </source>
</evidence>
<dbReference type="Pfam" id="PF00582">
    <property type="entry name" value="Usp"/>
    <property type="match status" value="2"/>
</dbReference>
<evidence type="ECO:0000256" key="1">
    <source>
        <dbReference type="ARBA" id="ARBA00008791"/>
    </source>
</evidence>
<sequence length="296" mass="31303">MKLVVGYLATPGGADALALAVRFARTLDAEVEICIVLPPDTRLPGLVPKGGYEDVLADQAKGWLNEALAKVPDDVVAHGHLSFDESFTDGLIREAVRLEALAIVVGGSGGGLVGSYSLGSVVNELLHSSPLPVAVAPRGTRDSKVERVREVTCAIGQRKGSDLLLDTAVRASRAAGTPLRLVSLVALDPTFGSLRSDDDAVREHALAHAQETLETAKSELPEGFPVTSTIVNGPTVEAAVNKLEWHDGDVIMVGSSRLSAPRRIFLGSTAAKMLRVLDVPMVVVPRDELKDGEERQ</sequence>
<comment type="caution">
    <text evidence="3">The sequence shown here is derived from an EMBL/GenBank/DDBJ whole genome shotgun (WGS) entry which is preliminary data.</text>
</comment>
<dbReference type="Proteomes" id="UP000070612">
    <property type="component" value="Unassembled WGS sequence"/>
</dbReference>
<accession>A0A132PV99</accession>
<dbReference type="SUPFAM" id="SSF52402">
    <property type="entry name" value="Adenine nucleotide alpha hydrolases-like"/>
    <property type="match status" value="2"/>
</dbReference>
<dbReference type="EMBL" id="LGTW01000001">
    <property type="protein sequence ID" value="KWX26243.1"/>
    <property type="molecule type" value="Genomic_DNA"/>
</dbReference>
<dbReference type="CDD" id="cd00293">
    <property type="entry name" value="USP-like"/>
    <property type="match status" value="1"/>
</dbReference>
<dbReference type="STRING" id="59750.AWC31_34425"/>
<dbReference type="PANTHER" id="PTHR46268">
    <property type="entry name" value="STRESS RESPONSE PROTEIN NHAX"/>
    <property type="match status" value="1"/>
</dbReference>
<evidence type="ECO:0000313" key="3">
    <source>
        <dbReference type="EMBL" id="KWX26243.1"/>
    </source>
</evidence>
<keyword evidence="4" id="KW-1185">Reference proteome</keyword>
<evidence type="ECO:0000259" key="2">
    <source>
        <dbReference type="Pfam" id="PF00582"/>
    </source>
</evidence>
<proteinExistence type="inferred from homology"/>
<dbReference type="PANTHER" id="PTHR46268:SF6">
    <property type="entry name" value="UNIVERSAL STRESS PROTEIN UP12"/>
    <property type="match status" value="1"/>
</dbReference>
<dbReference type="PATRIC" id="fig|59750.3.peg.298"/>
<gene>
    <name evidence="3" type="ORF">AFM11_01455</name>
</gene>
<name>A0A132PV99_9MYCO</name>
<dbReference type="AlphaFoldDB" id="A0A132PV99"/>
<protein>
    <submittedName>
        <fullName evidence="3">Universal stress protein UspA</fullName>
    </submittedName>
</protein>
<dbReference type="InterPro" id="IPR006016">
    <property type="entry name" value="UspA"/>
</dbReference>
<feature type="domain" description="UspA" evidence="2">
    <location>
        <begin position="150"/>
        <end position="285"/>
    </location>
</feature>
<comment type="similarity">
    <text evidence="1">Belongs to the universal stress protein A family.</text>
</comment>
<dbReference type="Gene3D" id="3.40.50.12370">
    <property type="match status" value="1"/>
</dbReference>
<dbReference type="RefSeq" id="WP_067843622.1">
    <property type="nucleotide sequence ID" value="NZ_LGTW01000001.1"/>
</dbReference>